<dbReference type="AlphaFoldDB" id="A0A8X6KXJ8"/>
<keyword evidence="3" id="KW-1185">Reference proteome</keyword>
<accession>A0A8X6KXJ8</accession>
<organism evidence="2 3">
    <name type="scientific">Trichonephila clavata</name>
    <name type="common">Joro spider</name>
    <name type="synonym">Nephila clavata</name>
    <dbReference type="NCBI Taxonomy" id="2740835"/>
    <lineage>
        <taxon>Eukaryota</taxon>
        <taxon>Metazoa</taxon>
        <taxon>Ecdysozoa</taxon>
        <taxon>Arthropoda</taxon>
        <taxon>Chelicerata</taxon>
        <taxon>Arachnida</taxon>
        <taxon>Araneae</taxon>
        <taxon>Araneomorphae</taxon>
        <taxon>Entelegynae</taxon>
        <taxon>Araneoidea</taxon>
        <taxon>Nephilidae</taxon>
        <taxon>Trichonephila</taxon>
    </lineage>
</organism>
<proteinExistence type="predicted"/>
<sequence>MEAVKGVSPGPYELQVDSSPPENSGGLCRRASQEEFYRSSRPPIILSFLICPARASLLGRNSSSLFTEFIPVACVPKLNRLLH</sequence>
<evidence type="ECO:0000313" key="2">
    <source>
        <dbReference type="EMBL" id="GFQ87966.1"/>
    </source>
</evidence>
<comment type="caution">
    <text evidence="2">The sequence shown here is derived from an EMBL/GenBank/DDBJ whole genome shotgun (WGS) entry which is preliminary data.</text>
</comment>
<name>A0A8X6KXJ8_TRICU</name>
<dbReference type="EMBL" id="BMAO01033227">
    <property type="protein sequence ID" value="GFQ87966.1"/>
    <property type="molecule type" value="Genomic_DNA"/>
</dbReference>
<gene>
    <name evidence="2" type="ORF">TNCT_274751</name>
</gene>
<feature type="region of interest" description="Disordered" evidence="1">
    <location>
        <begin position="1"/>
        <end position="27"/>
    </location>
</feature>
<evidence type="ECO:0000256" key="1">
    <source>
        <dbReference type="SAM" id="MobiDB-lite"/>
    </source>
</evidence>
<dbReference type="Proteomes" id="UP000887116">
    <property type="component" value="Unassembled WGS sequence"/>
</dbReference>
<protein>
    <submittedName>
        <fullName evidence="2">Uncharacterized protein</fullName>
    </submittedName>
</protein>
<evidence type="ECO:0000313" key="3">
    <source>
        <dbReference type="Proteomes" id="UP000887116"/>
    </source>
</evidence>
<reference evidence="2" key="1">
    <citation type="submission" date="2020-07" db="EMBL/GenBank/DDBJ databases">
        <title>Multicomponent nature underlies the extraordinary mechanical properties of spider dragline silk.</title>
        <authorList>
            <person name="Kono N."/>
            <person name="Nakamura H."/>
            <person name="Mori M."/>
            <person name="Yoshida Y."/>
            <person name="Ohtoshi R."/>
            <person name="Malay A.D."/>
            <person name="Moran D.A.P."/>
            <person name="Tomita M."/>
            <person name="Numata K."/>
            <person name="Arakawa K."/>
        </authorList>
    </citation>
    <scope>NUCLEOTIDE SEQUENCE</scope>
</reference>